<proteinExistence type="predicted"/>
<feature type="domain" description="OmpA-like" evidence="4">
    <location>
        <begin position="29"/>
        <end position="149"/>
    </location>
</feature>
<keyword evidence="1" id="KW-0472">Membrane</keyword>
<dbReference type="CDD" id="cd07185">
    <property type="entry name" value="OmpA_C-like"/>
    <property type="match status" value="1"/>
</dbReference>
<feature type="region of interest" description="Disordered" evidence="2">
    <location>
        <begin position="116"/>
        <end position="152"/>
    </location>
</feature>
<dbReference type="Proteomes" id="UP001620409">
    <property type="component" value="Unassembled WGS sequence"/>
</dbReference>
<keyword evidence="6" id="KW-1185">Reference proteome</keyword>
<feature type="compositionally biased region" description="Polar residues" evidence="2">
    <location>
        <begin position="125"/>
        <end position="135"/>
    </location>
</feature>
<accession>A0ABW8IJL4</accession>
<dbReference type="InterPro" id="IPR050330">
    <property type="entry name" value="Bact_OuterMem_StrucFunc"/>
</dbReference>
<evidence type="ECO:0000313" key="5">
    <source>
        <dbReference type="EMBL" id="MFK2855378.1"/>
    </source>
</evidence>
<evidence type="ECO:0000259" key="4">
    <source>
        <dbReference type="PROSITE" id="PS51123"/>
    </source>
</evidence>
<dbReference type="PROSITE" id="PS51123">
    <property type="entry name" value="OMPA_2"/>
    <property type="match status" value="1"/>
</dbReference>
<dbReference type="Pfam" id="PF00691">
    <property type="entry name" value="OmpA"/>
    <property type="match status" value="1"/>
</dbReference>
<organism evidence="5 6">
    <name type="scientific">Dyella humi</name>
    <dbReference type="NCBI Taxonomy" id="1770547"/>
    <lineage>
        <taxon>Bacteria</taxon>
        <taxon>Pseudomonadati</taxon>
        <taxon>Pseudomonadota</taxon>
        <taxon>Gammaproteobacteria</taxon>
        <taxon>Lysobacterales</taxon>
        <taxon>Rhodanobacteraceae</taxon>
        <taxon>Dyella</taxon>
    </lineage>
</organism>
<name>A0ABW8IJL4_9GAMM</name>
<comment type="caution">
    <text evidence="5">The sequence shown here is derived from an EMBL/GenBank/DDBJ whole genome shotgun (WGS) entry which is preliminary data.</text>
</comment>
<gene>
    <name evidence="5" type="ORF">ISP18_12320</name>
</gene>
<dbReference type="Gene3D" id="3.30.1330.60">
    <property type="entry name" value="OmpA-like domain"/>
    <property type="match status" value="1"/>
</dbReference>
<keyword evidence="3" id="KW-0732">Signal</keyword>
<dbReference type="InterPro" id="IPR036737">
    <property type="entry name" value="OmpA-like_sf"/>
</dbReference>
<reference evidence="5 6" key="1">
    <citation type="submission" date="2020-10" db="EMBL/GenBank/DDBJ databases">
        <title>Phylogeny of dyella-like bacteria.</title>
        <authorList>
            <person name="Fu J."/>
        </authorList>
    </citation>
    <scope>NUCLEOTIDE SEQUENCE [LARGE SCALE GENOMIC DNA]</scope>
    <source>
        <strain evidence="5 6">DHG40</strain>
    </source>
</reference>
<sequence>MKAKHAVFILFSALVCVHVHATTLDFKNVYFKAGQPIAGGNLSDSAVKFNDYAVPALNANASTFLSLKSNAKVKIVGFTDDKECQGDGCNALSLRRAQLVNAWLLSHGFPAERLLAPEGHGSSDPIDTNATADGQQRNRRAEFQIIEPSEQP</sequence>
<protein>
    <submittedName>
        <fullName evidence="5">OmpA family protein</fullName>
    </submittedName>
</protein>
<evidence type="ECO:0000313" key="6">
    <source>
        <dbReference type="Proteomes" id="UP001620409"/>
    </source>
</evidence>
<dbReference type="EMBL" id="JADIKI010000023">
    <property type="protein sequence ID" value="MFK2855378.1"/>
    <property type="molecule type" value="Genomic_DNA"/>
</dbReference>
<dbReference type="PANTHER" id="PTHR30329:SF21">
    <property type="entry name" value="LIPOPROTEIN YIAD-RELATED"/>
    <property type="match status" value="1"/>
</dbReference>
<dbReference type="RefSeq" id="WP_380012119.1">
    <property type="nucleotide sequence ID" value="NZ_JADIKI010000023.1"/>
</dbReference>
<feature type="chain" id="PRO_5045970512" evidence="3">
    <location>
        <begin position="22"/>
        <end position="152"/>
    </location>
</feature>
<evidence type="ECO:0000256" key="1">
    <source>
        <dbReference type="PROSITE-ProRule" id="PRU00473"/>
    </source>
</evidence>
<evidence type="ECO:0000256" key="2">
    <source>
        <dbReference type="SAM" id="MobiDB-lite"/>
    </source>
</evidence>
<dbReference type="InterPro" id="IPR006665">
    <property type="entry name" value="OmpA-like"/>
</dbReference>
<dbReference type="SUPFAM" id="SSF103088">
    <property type="entry name" value="OmpA-like"/>
    <property type="match status" value="1"/>
</dbReference>
<evidence type="ECO:0000256" key="3">
    <source>
        <dbReference type="SAM" id="SignalP"/>
    </source>
</evidence>
<feature type="signal peptide" evidence="3">
    <location>
        <begin position="1"/>
        <end position="21"/>
    </location>
</feature>
<dbReference type="PANTHER" id="PTHR30329">
    <property type="entry name" value="STATOR ELEMENT OF FLAGELLAR MOTOR COMPLEX"/>
    <property type="match status" value="1"/>
</dbReference>